<evidence type="ECO:0000313" key="1">
    <source>
        <dbReference type="EMBL" id="OCF35673.1"/>
    </source>
</evidence>
<protein>
    <recommendedName>
        <fullName evidence="3">Mediator complex subunit 18</fullName>
    </recommendedName>
</protein>
<organism evidence="1 2">
    <name type="scientific">Kwoniella heveanensis BCC8398</name>
    <dbReference type="NCBI Taxonomy" id="1296120"/>
    <lineage>
        <taxon>Eukaryota</taxon>
        <taxon>Fungi</taxon>
        <taxon>Dikarya</taxon>
        <taxon>Basidiomycota</taxon>
        <taxon>Agaricomycotina</taxon>
        <taxon>Tremellomycetes</taxon>
        <taxon>Tremellales</taxon>
        <taxon>Cryptococcaceae</taxon>
        <taxon>Kwoniella</taxon>
    </lineage>
</organism>
<proteinExistence type="predicted"/>
<dbReference type="Gene3D" id="2.40.320.10">
    <property type="entry name" value="Hypothetical Protein Pfu-838710-001"/>
    <property type="match status" value="1"/>
</dbReference>
<evidence type="ECO:0008006" key="3">
    <source>
        <dbReference type="Google" id="ProtNLM"/>
    </source>
</evidence>
<name>A0A1B9GXB2_9TREE</name>
<reference evidence="2" key="2">
    <citation type="submission" date="2013-12" db="EMBL/GenBank/DDBJ databases">
        <title>Evolution of pathogenesis and genome organization in the Tremellales.</title>
        <authorList>
            <person name="Cuomo C."/>
            <person name="Litvintseva A."/>
            <person name="Heitman J."/>
            <person name="Chen Y."/>
            <person name="Sun S."/>
            <person name="Springer D."/>
            <person name="Dromer F."/>
            <person name="Young S."/>
            <person name="Zeng Q."/>
            <person name="Chapman S."/>
            <person name="Gujja S."/>
            <person name="Saif S."/>
            <person name="Birren B."/>
        </authorList>
    </citation>
    <scope>NUCLEOTIDE SEQUENCE [LARGE SCALE GENOMIC DNA]</scope>
    <source>
        <strain evidence="2">BCC8398</strain>
    </source>
</reference>
<reference evidence="1 2" key="1">
    <citation type="submission" date="2013-07" db="EMBL/GenBank/DDBJ databases">
        <title>The Genome Sequence of Cryptococcus heveanensis BCC8398.</title>
        <authorList>
            <consortium name="The Broad Institute Genome Sequencing Platform"/>
            <person name="Cuomo C."/>
            <person name="Litvintseva A."/>
            <person name="Chen Y."/>
            <person name="Heitman J."/>
            <person name="Sun S."/>
            <person name="Springer D."/>
            <person name="Dromer F."/>
            <person name="Young S.K."/>
            <person name="Zeng Q."/>
            <person name="Gargeya S."/>
            <person name="Fitzgerald M."/>
            <person name="Abouelleil A."/>
            <person name="Alvarado L."/>
            <person name="Berlin A.M."/>
            <person name="Chapman S.B."/>
            <person name="Dewar J."/>
            <person name="Goldberg J."/>
            <person name="Griggs A."/>
            <person name="Gujja S."/>
            <person name="Hansen M."/>
            <person name="Howarth C."/>
            <person name="Imamovic A."/>
            <person name="Larimer J."/>
            <person name="McCowan C."/>
            <person name="Murphy C."/>
            <person name="Pearson M."/>
            <person name="Priest M."/>
            <person name="Roberts A."/>
            <person name="Saif S."/>
            <person name="Shea T."/>
            <person name="Sykes S."/>
            <person name="Wortman J."/>
            <person name="Nusbaum C."/>
            <person name="Birren B."/>
        </authorList>
    </citation>
    <scope>NUCLEOTIDE SEQUENCE [LARGE SCALE GENOMIC DNA]</scope>
    <source>
        <strain evidence="1 2">BCC8398</strain>
    </source>
</reference>
<evidence type="ECO:0000313" key="2">
    <source>
        <dbReference type="Proteomes" id="UP000092666"/>
    </source>
</evidence>
<accession>A0A1B9GXB2</accession>
<dbReference type="OrthoDB" id="2591432at2759"/>
<dbReference type="Proteomes" id="UP000092666">
    <property type="component" value="Unassembled WGS sequence"/>
</dbReference>
<keyword evidence="2" id="KW-1185">Reference proteome</keyword>
<dbReference type="AlphaFoldDB" id="A0A1B9GXB2"/>
<dbReference type="EMBL" id="KI669498">
    <property type="protein sequence ID" value="OCF35673.1"/>
    <property type="molecule type" value="Genomic_DNA"/>
</dbReference>
<gene>
    <name evidence="1" type="ORF">I316_02728</name>
</gene>
<sequence>MSSAPLEPTLYALLPPALVPSLEAHLSLLSIHVDNINEINRVYNTVNPVIQGQLRNLLFRSSSTSTPDPATSLIKDQAEGNREDINTRSTWKNSLAYTSAPLRGAEYADACVRAVIALEIPTGVDNGVDELEEFVNALGFEFSHSYHLLGHLFHIPIPAPIPPSNPLTLHLFITRLIPLSSSSSTTTSVEPDNDDQQPYLIQLKPSRPVQAVSSLSSSSAAAGGGGPTGDIGLGDVIGYMNEVASGIEVVQWTTNPSGGER</sequence>